<dbReference type="SMART" id="SM00710">
    <property type="entry name" value="PbH1"/>
    <property type="match status" value="7"/>
</dbReference>
<dbReference type="Pfam" id="PF00691">
    <property type="entry name" value="OmpA"/>
    <property type="match status" value="1"/>
</dbReference>
<evidence type="ECO:0000256" key="5">
    <source>
        <dbReference type="SAM" id="MobiDB-lite"/>
    </source>
</evidence>
<dbReference type="InterPro" id="IPR039448">
    <property type="entry name" value="Beta_helix"/>
</dbReference>
<dbReference type="SUPFAM" id="SSF51126">
    <property type="entry name" value="Pectin lyase-like"/>
    <property type="match status" value="1"/>
</dbReference>
<dbReference type="InterPro" id="IPR006664">
    <property type="entry name" value="OMP_bac"/>
</dbReference>
<dbReference type="SUPFAM" id="SSF103088">
    <property type="entry name" value="OmpA-like"/>
    <property type="match status" value="1"/>
</dbReference>
<dbReference type="PROSITE" id="PS51123">
    <property type="entry name" value="OMPA_2"/>
    <property type="match status" value="1"/>
</dbReference>
<comment type="caution">
    <text evidence="7">The sequence shown here is derived from an EMBL/GenBank/DDBJ whole genome shotgun (WGS) entry which is preliminary data.</text>
</comment>
<keyword evidence="2 4" id="KW-0472">Membrane</keyword>
<dbReference type="Gene3D" id="2.160.20.10">
    <property type="entry name" value="Single-stranded right-handed beta-helix, Pectin lyase-like"/>
    <property type="match status" value="1"/>
</dbReference>
<dbReference type="PRINTS" id="PR01021">
    <property type="entry name" value="OMPADOMAIN"/>
</dbReference>
<evidence type="ECO:0000256" key="1">
    <source>
        <dbReference type="ARBA" id="ARBA00004442"/>
    </source>
</evidence>
<dbReference type="Gene3D" id="3.30.1330.60">
    <property type="entry name" value="OmpA-like domain"/>
    <property type="match status" value="1"/>
</dbReference>
<evidence type="ECO:0000313" key="8">
    <source>
        <dbReference type="Proteomes" id="UP000603457"/>
    </source>
</evidence>
<dbReference type="Proteomes" id="UP000603457">
    <property type="component" value="Unassembled WGS sequence"/>
</dbReference>
<feature type="compositionally biased region" description="Polar residues" evidence="5">
    <location>
        <begin position="551"/>
        <end position="560"/>
    </location>
</feature>
<evidence type="ECO:0000256" key="2">
    <source>
        <dbReference type="ARBA" id="ARBA00023136"/>
    </source>
</evidence>
<gene>
    <name evidence="7" type="ORF">H6G74_12585</name>
</gene>
<protein>
    <submittedName>
        <fullName evidence="7">OmpA family protein</fullName>
    </submittedName>
</protein>
<dbReference type="PANTHER" id="PTHR30329">
    <property type="entry name" value="STATOR ELEMENT OF FLAGELLAR MOTOR COMPLEX"/>
    <property type="match status" value="1"/>
</dbReference>
<dbReference type="InterPro" id="IPR011050">
    <property type="entry name" value="Pectin_lyase_fold/virulence"/>
</dbReference>
<dbReference type="InterPro" id="IPR050330">
    <property type="entry name" value="Bact_OuterMem_StrucFunc"/>
</dbReference>
<dbReference type="RefSeq" id="WP_190967981.1">
    <property type="nucleotide sequence ID" value="NZ_JACJTB010000013.1"/>
</dbReference>
<sequence>MIAKNPPNSLKPTKKLSLLPLPWRTWRTWRFVPSLLIILPQIAIAQSSPTAFRVIVNSNQDGQIQPDEKLTLREAIAIVNGNLSVEKLSNQEKAQIQPSNDNARIEFNLPPNQTTIQLQQELPPLATPKLIIDGTSQPSYDASRSATAEIAIPQPIIAITPAANQEILRGFTVVADNIQIRGLSIYGFRSLNQGATLTTPPADIFISHRLPPPNTQQQQPPNSNFPFGDKDIPPKGVVIENNWLGITPDEKMPENTSAFGVYVFNSTGTTIRRNRISYHEGSAIITSVRAENTLMTENIIVGNGIAGMPDAVRLEGVITNSQLQGNLICGNDGAGVYLFKPTGNVKIHDNRITFNGRRLRRAAVYLMGNENQVSDNEIRHQTGPGVAVTAFGTHGSGFGSAIANIIQNNQFSDLEGLSIDLNTQQQLNISDFQRGDGPNPKRNSPNRRLETANGAINAPEFASSQLLLVNGQALISGQADPNTQVQIYRVQGEDKYGPLSEPLTTLTTDEKGNFSGSLAGLRAGERISAIATHPKYGTSEPAYNAIITDPSAKNDSLSPAPTSPPPKCVSAPPQPEPTPQPEPKPEPIRLKVPRIIHFALDKDLISQQSSTVLNQIAQVLQQYPFIVIEIEGHTDIRASDAYNLDLGKRRAMSARNYLLKQGIAAERMTIRSRGEKQRRTSGNTVIDTARDRRVEIIFKDTRGLEIILEEQEKDLQIEPTS</sequence>
<reference evidence="7 8" key="1">
    <citation type="journal article" date="2020" name="ISME J.">
        <title>Comparative genomics reveals insights into cyanobacterial evolution and habitat adaptation.</title>
        <authorList>
            <person name="Chen M.Y."/>
            <person name="Teng W.K."/>
            <person name="Zhao L."/>
            <person name="Hu C.X."/>
            <person name="Zhou Y.K."/>
            <person name="Han B.P."/>
            <person name="Song L.R."/>
            <person name="Shu W.S."/>
        </authorList>
    </citation>
    <scope>NUCLEOTIDE SEQUENCE [LARGE SCALE GENOMIC DNA]</scope>
    <source>
        <strain evidence="7 8">FACHB-130</strain>
    </source>
</reference>
<evidence type="ECO:0000256" key="3">
    <source>
        <dbReference type="ARBA" id="ARBA00023237"/>
    </source>
</evidence>
<accession>A0ABR8FUQ1</accession>
<evidence type="ECO:0000259" key="6">
    <source>
        <dbReference type="PROSITE" id="PS51123"/>
    </source>
</evidence>
<dbReference type="EMBL" id="JACJTB010000013">
    <property type="protein sequence ID" value="MBD2595162.1"/>
    <property type="molecule type" value="Genomic_DNA"/>
</dbReference>
<dbReference type="CDD" id="cd07185">
    <property type="entry name" value="OmpA_C-like"/>
    <property type="match status" value="1"/>
</dbReference>
<keyword evidence="8" id="KW-1185">Reference proteome</keyword>
<dbReference type="InterPro" id="IPR036737">
    <property type="entry name" value="OmpA-like_sf"/>
</dbReference>
<dbReference type="Pfam" id="PF13229">
    <property type="entry name" value="Beta_helix"/>
    <property type="match status" value="1"/>
</dbReference>
<feature type="region of interest" description="Disordered" evidence="5">
    <location>
        <begin position="549"/>
        <end position="587"/>
    </location>
</feature>
<name>A0ABR8FUQ1_9NOSO</name>
<keyword evidence="3" id="KW-0998">Cell outer membrane</keyword>
<dbReference type="InterPro" id="IPR006665">
    <property type="entry name" value="OmpA-like"/>
</dbReference>
<evidence type="ECO:0000256" key="4">
    <source>
        <dbReference type="PROSITE-ProRule" id="PRU00473"/>
    </source>
</evidence>
<evidence type="ECO:0000313" key="7">
    <source>
        <dbReference type="EMBL" id="MBD2595162.1"/>
    </source>
</evidence>
<dbReference type="InterPro" id="IPR012334">
    <property type="entry name" value="Pectin_lyas_fold"/>
</dbReference>
<feature type="domain" description="OmpA-like" evidence="6">
    <location>
        <begin position="585"/>
        <end position="702"/>
    </location>
</feature>
<proteinExistence type="predicted"/>
<dbReference type="PANTHER" id="PTHR30329:SF21">
    <property type="entry name" value="LIPOPROTEIN YIAD-RELATED"/>
    <property type="match status" value="1"/>
</dbReference>
<dbReference type="InterPro" id="IPR006626">
    <property type="entry name" value="PbH1"/>
</dbReference>
<organism evidence="7 8">
    <name type="scientific">Nostoc spongiaeforme FACHB-130</name>
    <dbReference type="NCBI Taxonomy" id="1357510"/>
    <lineage>
        <taxon>Bacteria</taxon>
        <taxon>Bacillati</taxon>
        <taxon>Cyanobacteriota</taxon>
        <taxon>Cyanophyceae</taxon>
        <taxon>Nostocales</taxon>
        <taxon>Nostocaceae</taxon>
        <taxon>Nostoc</taxon>
    </lineage>
</organism>
<feature type="compositionally biased region" description="Pro residues" evidence="5">
    <location>
        <begin position="561"/>
        <end position="582"/>
    </location>
</feature>
<comment type="subcellular location">
    <subcellularLocation>
        <location evidence="1">Cell outer membrane</location>
    </subcellularLocation>
</comment>